<dbReference type="eggNOG" id="COG0244">
    <property type="taxonomic scope" value="Bacteria"/>
</dbReference>
<evidence type="ECO:0000256" key="4">
    <source>
        <dbReference type="ARBA" id="ARBA00023274"/>
    </source>
</evidence>
<keyword evidence="3 7" id="KW-0689">Ribosomal protein</keyword>
<protein>
    <recommendedName>
        <fullName evidence="5">Large ribosomal subunit protein uL10</fullName>
    </recommendedName>
    <alternativeName>
        <fullName evidence="6">50S ribosomal protein L10</fullName>
    </alternativeName>
</protein>
<dbReference type="NCBIfam" id="NF000955">
    <property type="entry name" value="PRK00099.1-1"/>
    <property type="match status" value="1"/>
</dbReference>
<gene>
    <name evidence="7" type="primary">rplJ</name>
    <name evidence="7" type="ORF">PORUE0001_0672</name>
</gene>
<keyword evidence="8" id="KW-1185">Reference proteome</keyword>
<dbReference type="InterPro" id="IPR047865">
    <property type="entry name" value="Ribosomal_uL10_bac_type"/>
</dbReference>
<dbReference type="OrthoDB" id="1523686at2"/>
<evidence type="ECO:0000256" key="5">
    <source>
        <dbReference type="ARBA" id="ARBA00035202"/>
    </source>
</evidence>
<name>C2MBJ1_9PORP</name>
<sequence length="176" mass="19424">MKKETKSTVIEQLHAYIESYPNFYLTNIEALNAEKTSELRRLCNKSGVKMVVVKNTLMRRALSEIDSVDFAELYESLKGNTAVMFSEVANAPAKAIKAFRSDNKELGRPDLKAAYVQEGFYIGADQLEALVNIKSREELIADIVAMLEGPIQGVLGQLDSAAGTIHGVLDTLAERQ</sequence>
<evidence type="ECO:0000256" key="3">
    <source>
        <dbReference type="ARBA" id="ARBA00022980"/>
    </source>
</evidence>
<dbReference type="AlphaFoldDB" id="C2MBJ1"/>
<dbReference type="SUPFAM" id="SSF160369">
    <property type="entry name" value="Ribosomal protein L10-like"/>
    <property type="match status" value="1"/>
</dbReference>
<dbReference type="GO" id="GO:0005840">
    <property type="term" value="C:ribosome"/>
    <property type="evidence" value="ECO:0007669"/>
    <property type="project" value="UniProtKB-KW"/>
</dbReference>
<organism evidence="7 8">
    <name type="scientific">Porphyromonas uenonis 60-3</name>
    <dbReference type="NCBI Taxonomy" id="596327"/>
    <lineage>
        <taxon>Bacteria</taxon>
        <taxon>Pseudomonadati</taxon>
        <taxon>Bacteroidota</taxon>
        <taxon>Bacteroidia</taxon>
        <taxon>Bacteroidales</taxon>
        <taxon>Porphyromonadaceae</taxon>
        <taxon>Porphyromonas</taxon>
    </lineage>
</organism>
<reference evidence="7 8" key="1">
    <citation type="submission" date="2009-04" db="EMBL/GenBank/DDBJ databases">
        <authorList>
            <person name="Sebastian Y."/>
            <person name="Madupu R."/>
            <person name="Durkin A.S."/>
            <person name="Torralba M."/>
            <person name="Methe B."/>
            <person name="Sutton G.G."/>
            <person name="Strausberg R.L."/>
            <person name="Nelson K.E."/>
        </authorList>
    </citation>
    <scope>NUCLEOTIDE SEQUENCE [LARGE SCALE GENOMIC DNA]</scope>
    <source>
        <strain evidence="7 8">60-3</strain>
    </source>
</reference>
<dbReference type="Gene3D" id="3.30.70.1730">
    <property type="match status" value="1"/>
</dbReference>
<evidence type="ECO:0000313" key="7">
    <source>
        <dbReference type="EMBL" id="EEK16909.1"/>
    </source>
</evidence>
<dbReference type="GO" id="GO:1990904">
    <property type="term" value="C:ribonucleoprotein complex"/>
    <property type="evidence" value="ECO:0007669"/>
    <property type="project" value="UniProtKB-KW"/>
</dbReference>
<dbReference type="InterPro" id="IPR043141">
    <property type="entry name" value="Ribosomal_uL10-like_sf"/>
</dbReference>
<dbReference type="InterPro" id="IPR001790">
    <property type="entry name" value="Ribosomal_uL10"/>
</dbReference>
<evidence type="ECO:0000313" key="8">
    <source>
        <dbReference type="Proteomes" id="UP000003303"/>
    </source>
</evidence>
<proteinExistence type="inferred from homology"/>
<evidence type="ECO:0000256" key="2">
    <source>
        <dbReference type="ARBA" id="ARBA00008889"/>
    </source>
</evidence>
<dbReference type="Proteomes" id="UP000003303">
    <property type="component" value="Unassembled WGS sequence"/>
</dbReference>
<dbReference type="PANTHER" id="PTHR11560">
    <property type="entry name" value="39S RIBOSOMAL PROTEIN L10, MITOCHONDRIAL"/>
    <property type="match status" value="1"/>
</dbReference>
<dbReference type="Pfam" id="PF00466">
    <property type="entry name" value="Ribosomal_L10"/>
    <property type="match status" value="1"/>
</dbReference>
<keyword evidence="4" id="KW-0687">Ribonucleoprotein</keyword>
<dbReference type="STRING" id="596327.PORUE0001_0672"/>
<dbReference type="RefSeq" id="WP_007365247.1">
    <property type="nucleotide sequence ID" value="NZ_ACLR01000123.1"/>
</dbReference>
<comment type="similarity">
    <text evidence="2">Belongs to the universal ribosomal protein uL10 family.</text>
</comment>
<comment type="caution">
    <text evidence="7">The sequence shown here is derived from an EMBL/GenBank/DDBJ whole genome shotgun (WGS) entry which is preliminary data.</text>
</comment>
<comment type="function">
    <text evidence="1">Forms part of the ribosomal stalk, playing a central role in the interaction of the ribosome with GTP-bound translation factors.</text>
</comment>
<evidence type="ECO:0000256" key="1">
    <source>
        <dbReference type="ARBA" id="ARBA00002633"/>
    </source>
</evidence>
<evidence type="ECO:0000256" key="6">
    <source>
        <dbReference type="ARBA" id="ARBA00035502"/>
    </source>
</evidence>
<accession>C2MBJ1</accession>
<dbReference type="CDD" id="cd05797">
    <property type="entry name" value="Ribosomal_L10"/>
    <property type="match status" value="1"/>
</dbReference>
<dbReference type="EMBL" id="ACLR01000123">
    <property type="protein sequence ID" value="EEK16909.1"/>
    <property type="molecule type" value="Genomic_DNA"/>
</dbReference>